<dbReference type="EMBL" id="FPAQ01000002">
    <property type="protein sequence ID" value="SFT35057.1"/>
    <property type="molecule type" value="Genomic_DNA"/>
</dbReference>
<accession>A0A1I6X9U5</accession>
<reference evidence="1 2" key="1">
    <citation type="submission" date="2016-10" db="EMBL/GenBank/DDBJ databases">
        <authorList>
            <person name="de Groot N.N."/>
        </authorList>
    </citation>
    <scope>NUCLEOTIDE SEQUENCE [LARGE SCALE GENOMIC DNA]</scope>
    <source>
        <strain evidence="1 2">CGMCC 1.6493</strain>
    </source>
</reference>
<gene>
    <name evidence="1" type="ORF">SAMN04487956_1028</name>
</gene>
<evidence type="ECO:0000313" key="1">
    <source>
        <dbReference type="EMBL" id="SFT35057.1"/>
    </source>
</evidence>
<dbReference type="OrthoDB" id="5822659at2"/>
<proteinExistence type="predicted"/>
<sequence length="112" mass="13226">MSKREHRLGVSEATLVTRTLKLKPHESWRMEAAIAQVDNLFGMDKAFYDDELSQLRLAYDAQRLCIDDVEKVLERHGVDISSGRWNRIKEEYYRFVDQNVKDNAKQKPWSCH</sequence>
<organism evidence="1 2">
    <name type="scientific">Halomonas saccharevitans</name>
    <dbReference type="NCBI Taxonomy" id="416872"/>
    <lineage>
        <taxon>Bacteria</taxon>
        <taxon>Pseudomonadati</taxon>
        <taxon>Pseudomonadota</taxon>
        <taxon>Gammaproteobacteria</taxon>
        <taxon>Oceanospirillales</taxon>
        <taxon>Halomonadaceae</taxon>
        <taxon>Halomonas</taxon>
    </lineage>
</organism>
<dbReference type="AlphaFoldDB" id="A0A1I6X9U5"/>
<evidence type="ECO:0000313" key="2">
    <source>
        <dbReference type="Proteomes" id="UP000199594"/>
    </source>
</evidence>
<dbReference type="RefSeq" id="WP_089846668.1">
    <property type="nucleotide sequence ID" value="NZ_FPAQ01000002.1"/>
</dbReference>
<dbReference type="Proteomes" id="UP000199594">
    <property type="component" value="Unassembled WGS sequence"/>
</dbReference>
<name>A0A1I6X9U5_9GAMM</name>
<protein>
    <submittedName>
        <fullName evidence="1">Uncharacterized protein</fullName>
    </submittedName>
</protein>